<dbReference type="EMBL" id="JAZAQF010000059">
    <property type="protein sequence ID" value="MFG3818019.1"/>
    <property type="molecule type" value="Genomic_DNA"/>
</dbReference>
<reference evidence="2" key="1">
    <citation type="journal article" date="2024" name="Algal Res.">
        <title>Biochemical, toxicological and genomic investigation of a high-biomass producing Limnothrix strain isolated from Italian shallow drinking water reservoir.</title>
        <authorList>
            <person name="Simonazzi M."/>
            <person name="Shishido T.K."/>
            <person name="Delbaje E."/>
            <person name="Wahlsten M."/>
            <person name="Fewer D.P."/>
            <person name="Sivonen K."/>
            <person name="Pezzolesi L."/>
            <person name="Pistocchi R."/>
        </authorList>
    </citation>
    <scope>NUCLEOTIDE SEQUENCE [LARGE SCALE GENOMIC DNA]</scope>
    <source>
        <strain evidence="2">LRLZ20PSL1</strain>
    </source>
</reference>
<organism evidence="1 2">
    <name type="scientific">Limnothrix redekei LRLZ20PSL1</name>
    <dbReference type="NCBI Taxonomy" id="3112953"/>
    <lineage>
        <taxon>Bacteria</taxon>
        <taxon>Bacillati</taxon>
        <taxon>Cyanobacteriota</taxon>
        <taxon>Cyanophyceae</taxon>
        <taxon>Pseudanabaenales</taxon>
        <taxon>Pseudanabaenaceae</taxon>
        <taxon>Limnothrix</taxon>
    </lineage>
</organism>
<dbReference type="Pfam" id="PF07538">
    <property type="entry name" value="ChW"/>
    <property type="match status" value="1"/>
</dbReference>
<evidence type="ECO:0000313" key="1">
    <source>
        <dbReference type="EMBL" id="MFG3818019.1"/>
    </source>
</evidence>
<gene>
    <name evidence="1" type="ORF">VPK24_10265</name>
</gene>
<accession>A0ABW7CCY8</accession>
<dbReference type="RefSeq" id="WP_393012842.1">
    <property type="nucleotide sequence ID" value="NZ_JAZAQF010000059.1"/>
</dbReference>
<sequence length="378" mass="40464">MLALDTLLQELSALASSYNSLGTRLSLAAGELTNLGTPPSAGLLQEAARYQQVFETLRDRAIALAKEAGLTGGAIPANLVSVRELEAFIRSLMPIGSPEAVQQQALAMLDRLLSIRYSGSSDAQGALEDCQTQARQVRGLVATAVPTNLPQVAISLVKGNHPLCALLTLLEEADRLDDDRWVQLEDTVARSFGRSLAVAASRGKLQVGGQAAPAPREAPSTQTVAPLQANDVIFGATASTVGSVALEVMVHIGGIGDRTFSDREFAGTIGESRAIEGMQIRFKQPIPGLGIRYMGHLQSTGDTAWVGEGEYVGSRRESRRLEGFTIELTGPEADRYQLFYQGHFARYGNSNVLKGGEFCGLRGDGLQLEALKVWIDRK</sequence>
<protein>
    <submittedName>
        <fullName evidence="1">Uncharacterized protein</fullName>
    </submittedName>
</protein>
<dbReference type="InterPro" id="IPR006637">
    <property type="entry name" value="ChW"/>
</dbReference>
<evidence type="ECO:0000313" key="2">
    <source>
        <dbReference type="Proteomes" id="UP001604335"/>
    </source>
</evidence>
<dbReference type="SMART" id="SM00728">
    <property type="entry name" value="ChW"/>
    <property type="match status" value="2"/>
</dbReference>
<name>A0ABW7CCY8_9CYAN</name>
<dbReference type="Proteomes" id="UP001604335">
    <property type="component" value="Unassembled WGS sequence"/>
</dbReference>
<keyword evidence="2" id="KW-1185">Reference proteome</keyword>
<comment type="caution">
    <text evidence="1">The sequence shown here is derived from an EMBL/GenBank/DDBJ whole genome shotgun (WGS) entry which is preliminary data.</text>
</comment>
<proteinExistence type="predicted"/>